<dbReference type="AlphaFoldDB" id="A0AAN7RHL1"/>
<gene>
    <name evidence="2" type="ORF">SAY86_029684</name>
</gene>
<evidence type="ECO:0000256" key="1">
    <source>
        <dbReference type="SAM" id="Phobius"/>
    </source>
</evidence>
<accession>A0AAN7RHL1</accession>
<organism evidence="2 3">
    <name type="scientific">Trapa natans</name>
    <name type="common">Water chestnut</name>
    <dbReference type="NCBI Taxonomy" id="22666"/>
    <lineage>
        <taxon>Eukaryota</taxon>
        <taxon>Viridiplantae</taxon>
        <taxon>Streptophyta</taxon>
        <taxon>Embryophyta</taxon>
        <taxon>Tracheophyta</taxon>
        <taxon>Spermatophyta</taxon>
        <taxon>Magnoliopsida</taxon>
        <taxon>eudicotyledons</taxon>
        <taxon>Gunneridae</taxon>
        <taxon>Pentapetalae</taxon>
        <taxon>rosids</taxon>
        <taxon>malvids</taxon>
        <taxon>Myrtales</taxon>
        <taxon>Lythraceae</taxon>
        <taxon>Trapa</taxon>
    </lineage>
</organism>
<sequence>MEETFGCQSDGSVKPISSEWALPSPRLRPPFSSALVSAMAEEEYSAAQEDISSAKAVLLGALAPGVNGPTWNTLKAAFFMLGLVLIVMMAIAFSSSDSWLTLHVSFLVLIAVTLFLLLSW</sequence>
<proteinExistence type="predicted"/>
<evidence type="ECO:0000313" key="3">
    <source>
        <dbReference type="Proteomes" id="UP001346149"/>
    </source>
</evidence>
<protein>
    <recommendedName>
        <fullName evidence="4">Transmembrane protein</fullName>
    </recommendedName>
</protein>
<feature type="transmembrane region" description="Helical" evidence="1">
    <location>
        <begin position="76"/>
        <end position="93"/>
    </location>
</feature>
<evidence type="ECO:0000313" key="2">
    <source>
        <dbReference type="EMBL" id="KAK4797358.1"/>
    </source>
</evidence>
<feature type="transmembrane region" description="Helical" evidence="1">
    <location>
        <begin position="99"/>
        <end position="118"/>
    </location>
</feature>
<comment type="caution">
    <text evidence="2">The sequence shown here is derived from an EMBL/GenBank/DDBJ whole genome shotgun (WGS) entry which is preliminary data.</text>
</comment>
<dbReference type="Proteomes" id="UP001346149">
    <property type="component" value="Unassembled WGS sequence"/>
</dbReference>
<keyword evidence="1" id="KW-0812">Transmembrane</keyword>
<dbReference type="EMBL" id="JAXQNO010000006">
    <property type="protein sequence ID" value="KAK4797358.1"/>
    <property type="molecule type" value="Genomic_DNA"/>
</dbReference>
<keyword evidence="1" id="KW-1133">Transmembrane helix</keyword>
<reference evidence="2 3" key="1">
    <citation type="journal article" date="2023" name="Hortic Res">
        <title>Pangenome of water caltrop reveals structural variations and asymmetric subgenome divergence after allopolyploidization.</title>
        <authorList>
            <person name="Zhang X."/>
            <person name="Chen Y."/>
            <person name="Wang L."/>
            <person name="Yuan Y."/>
            <person name="Fang M."/>
            <person name="Shi L."/>
            <person name="Lu R."/>
            <person name="Comes H.P."/>
            <person name="Ma Y."/>
            <person name="Chen Y."/>
            <person name="Huang G."/>
            <person name="Zhou Y."/>
            <person name="Zheng Z."/>
            <person name="Qiu Y."/>
        </authorList>
    </citation>
    <scope>NUCLEOTIDE SEQUENCE [LARGE SCALE GENOMIC DNA]</scope>
    <source>
        <strain evidence="2">F231</strain>
    </source>
</reference>
<name>A0AAN7RHL1_TRANT</name>
<keyword evidence="1" id="KW-0472">Membrane</keyword>
<keyword evidence="3" id="KW-1185">Reference proteome</keyword>
<evidence type="ECO:0008006" key="4">
    <source>
        <dbReference type="Google" id="ProtNLM"/>
    </source>
</evidence>